<keyword evidence="4 6" id="KW-0067">ATP-binding</keyword>
<feature type="non-terminal residue" evidence="8">
    <location>
        <position position="1"/>
    </location>
</feature>
<proteinExistence type="inferred from homology"/>
<dbReference type="GO" id="GO:0005737">
    <property type="term" value="C:cytoplasm"/>
    <property type="evidence" value="ECO:0007669"/>
    <property type="project" value="InterPro"/>
</dbReference>
<dbReference type="AlphaFoldDB" id="A0A1F8FDV2"/>
<evidence type="ECO:0000256" key="2">
    <source>
        <dbReference type="ARBA" id="ARBA00022598"/>
    </source>
</evidence>
<keyword evidence="2 6" id="KW-0436">Ligase</keyword>
<dbReference type="Gene3D" id="1.10.10.1140">
    <property type="entry name" value="Glutamine-dependent NAD+ synthetase, C-terminal domain"/>
    <property type="match status" value="1"/>
</dbReference>
<gene>
    <name evidence="8" type="ORF">A3J46_04910</name>
</gene>
<dbReference type="PANTHER" id="PTHR23090:SF9">
    <property type="entry name" value="GLUTAMINE-DEPENDENT NAD(+) SYNTHETASE"/>
    <property type="match status" value="1"/>
</dbReference>
<dbReference type="Proteomes" id="UP000177167">
    <property type="component" value="Unassembled WGS sequence"/>
</dbReference>
<evidence type="ECO:0000256" key="6">
    <source>
        <dbReference type="RuleBase" id="RU003811"/>
    </source>
</evidence>
<dbReference type="EMBL" id="MGJP01000007">
    <property type="protein sequence ID" value="OGN10439.1"/>
    <property type="molecule type" value="Genomic_DNA"/>
</dbReference>
<evidence type="ECO:0000313" key="8">
    <source>
        <dbReference type="EMBL" id="OGN10439.1"/>
    </source>
</evidence>
<keyword evidence="5 6" id="KW-0520">NAD</keyword>
<dbReference type="InterPro" id="IPR041856">
    <property type="entry name" value="NAD+_synth_C"/>
</dbReference>
<dbReference type="Gene3D" id="3.40.50.620">
    <property type="entry name" value="HUPs"/>
    <property type="match status" value="1"/>
</dbReference>
<dbReference type="InterPro" id="IPR014729">
    <property type="entry name" value="Rossmann-like_a/b/a_fold"/>
</dbReference>
<dbReference type="GO" id="GO:0004359">
    <property type="term" value="F:glutaminase activity"/>
    <property type="evidence" value="ECO:0007669"/>
    <property type="project" value="InterPro"/>
</dbReference>
<comment type="pathway">
    <text evidence="1">Cofactor biosynthesis; NAD(+) biosynthesis.</text>
</comment>
<protein>
    <submittedName>
        <fullName evidence="8">NAD(+) synthase</fullName>
    </submittedName>
</protein>
<comment type="caution">
    <text evidence="8">The sequence shown here is derived from an EMBL/GenBank/DDBJ whole genome shotgun (WGS) entry which is preliminary data.</text>
</comment>
<accession>A0A1F8FDV2</accession>
<evidence type="ECO:0000256" key="3">
    <source>
        <dbReference type="ARBA" id="ARBA00022741"/>
    </source>
</evidence>
<comment type="similarity">
    <text evidence="6">Belongs to the NAD synthetase family.</text>
</comment>
<dbReference type="InterPro" id="IPR014445">
    <property type="entry name" value="Gln-dep_NAD_synthase"/>
</dbReference>
<dbReference type="GO" id="GO:0009435">
    <property type="term" value="P:NAD+ biosynthetic process"/>
    <property type="evidence" value="ECO:0007669"/>
    <property type="project" value="UniProtKB-UniPathway"/>
</dbReference>
<dbReference type="NCBIfam" id="NF002730">
    <property type="entry name" value="PRK02628.1"/>
    <property type="match status" value="1"/>
</dbReference>
<dbReference type="NCBIfam" id="TIGR00552">
    <property type="entry name" value="nadE"/>
    <property type="match status" value="1"/>
</dbReference>
<dbReference type="UniPathway" id="UPA00253"/>
<evidence type="ECO:0000256" key="5">
    <source>
        <dbReference type="ARBA" id="ARBA00023027"/>
    </source>
</evidence>
<sequence>LLTESKRFKQEGEIIISELDTEHLMLNRERTTSFGDTIHEARKDFRFISMNLPKVNTAKLYRNIDSHPFTPKDNSERDKRVEEIFSIQTAGLAKRLSHANIKNIVLGLSGGLDSTLALLVAVRACQIMKLPLKNIRAITMPGFATTKRTKSNAVKLAETLGTNIETVDITKGSLQQFEDIGHDKKTQDVTYQNVQARYRTMIMMNKANQIGGLVLGTGDLSEIALGWNTFTGDQISHYNVNAGVPKTLVKYLVQWVSNQESFKKAADILIDIIDTPISPELTREKKKMQKTEDLIGPYELHDFFLYHFARWGSSPSKILFLAQQAFSSKYTVENLKKWLKLFITRFFGNQWKRSVMPDGPKVGSVALSPRGDWRMPSDAEVAIWLKDLK</sequence>
<dbReference type="PIRSF" id="PIRSF006630">
    <property type="entry name" value="NADS_GAT"/>
    <property type="match status" value="1"/>
</dbReference>
<feature type="domain" description="NAD/GMP synthase" evidence="7">
    <location>
        <begin position="89"/>
        <end position="318"/>
    </location>
</feature>
<dbReference type="SUPFAM" id="SSF52402">
    <property type="entry name" value="Adenine nucleotide alpha hydrolases-like"/>
    <property type="match status" value="1"/>
</dbReference>
<name>A0A1F8FDV2_9BACT</name>
<evidence type="ECO:0000259" key="7">
    <source>
        <dbReference type="Pfam" id="PF02540"/>
    </source>
</evidence>
<reference evidence="8 9" key="1">
    <citation type="journal article" date="2016" name="Nat. Commun.">
        <title>Thousands of microbial genomes shed light on interconnected biogeochemical processes in an aquifer system.</title>
        <authorList>
            <person name="Anantharaman K."/>
            <person name="Brown C.T."/>
            <person name="Hug L.A."/>
            <person name="Sharon I."/>
            <person name="Castelle C.J."/>
            <person name="Probst A.J."/>
            <person name="Thomas B.C."/>
            <person name="Singh A."/>
            <person name="Wilkins M.J."/>
            <person name="Karaoz U."/>
            <person name="Brodie E.L."/>
            <person name="Williams K.H."/>
            <person name="Hubbard S.S."/>
            <person name="Banfield J.F."/>
        </authorList>
    </citation>
    <scope>NUCLEOTIDE SEQUENCE [LARGE SCALE GENOMIC DNA]</scope>
</reference>
<dbReference type="PANTHER" id="PTHR23090">
    <property type="entry name" value="NH 3 /GLUTAMINE-DEPENDENT NAD + SYNTHETASE"/>
    <property type="match status" value="1"/>
</dbReference>
<dbReference type="InterPro" id="IPR022310">
    <property type="entry name" value="NAD/GMP_synthase"/>
</dbReference>
<dbReference type="CDD" id="cd00553">
    <property type="entry name" value="NAD_synthase"/>
    <property type="match status" value="1"/>
</dbReference>
<evidence type="ECO:0000256" key="1">
    <source>
        <dbReference type="ARBA" id="ARBA00004790"/>
    </source>
</evidence>
<dbReference type="InterPro" id="IPR003694">
    <property type="entry name" value="NAD_synthase"/>
</dbReference>
<evidence type="ECO:0000313" key="9">
    <source>
        <dbReference type="Proteomes" id="UP000177167"/>
    </source>
</evidence>
<dbReference type="GO" id="GO:0005524">
    <property type="term" value="F:ATP binding"/>
    <property type="evidence" value="ECO:0007669"/>
    <property type="project" value="UniProtKB-KW"/>
</dbReference>
<keyword evidence="3 6" id="KW-0547">Nucleotide-binding</keyword>
<dbReference type="GO" id="GO:0003952">
    <property type="term" value="F:NAD+ synthase (glutamine-hydrolyzing) activity"/>
    <property type="evidence" value="ECO:0007669"/>
    <property type="project" value="InterPro"/>
</dbReference>
<evidence type="ECO:0000256" key="4">
    <source>
        <dbReference type="ARBA" id="ARBA00022840"/>
    </source>
</evidence>
<organism evidence="8 9">
    <name type="scientific">Candidatus Yanofskybacteria bacterium RIFCSPHIGHO2_02_FULL_41_11</name>
    <dbReference type="NCBI Taxonomy" id="1802675"/>
    <lineage>
        <taxon>Bacteria</taxon>
        <taxon>Candidatus Yanofskyibacteriota</taxon>
    </lineage>
</organism>
<dbReference type="Pfam" id="PF02540">
    <property type="entry name" value="NAD_synthase"/>
    <property type="match status" value="1"/>
</dbReference>